<dbReference type="OrthoDB" id="9801102at2"/>
<reference evidence="2" key="1">
    <citation type="submission" date="2017-07" db="EMBL/GenBank/DDBJ databases">
        <title>Comparative genome mining reveals phylogenetic distribution patterns of secondary metabolites in Amycolatopsis.</title>
        <authorList>
            <person name="Adamek M."/>
            <person name="Alanjary M."/>
            <person name="Sales-Ortells H."/>
            <person name="Goodfellow M."/>
            <person name="Bull A.T."/>
            <person name="Kalinowski J."/>
            <person name="Ziemert N."/>
        </authorList>
    </citation>
    <scope>NUCLEOTIDE SEQUENCE [LARGE SCALE GENOMIC DNA]</scope>
    <source>
        <strain evidence="2">H5</strain>
    </source>
</reference>
<evidence type="ECO:0000313" key="1">
    <source>
        <dbReference type="EMBL" id="OXM60017.1"/>
    </source>
</evidence>
<dbReference type="RefSeq" id="WP_093953684.1">
    <property type="nucleotide sequence ID" value="NZ_NMUL01000067.1"/>
</dbReference>
<accession>A0A229SLY8</accession>
<protein>
    <submittedName>
        <fullName evidence="1">Uncharacterized protein</fullName>
    </submittedName>
</protein>
<keyword evidence="2" id="KW-1185">Reference proteome</keyword>
<name>A0A229SLY8_9PSEU</name>
<dbReference type="EMBL" id="NMUL01000067">
    <property type="protein sequence ID" value="OXM60017.1"/>
    <property type="molecule type" value="Genomic_DNA"/>
</dbReference>
<organism evidence="1 2">
    <name type="scientific">Amycolatopsis vastitatis</name>
    <dbReference type="NCBI Taxonomy" id="1905142"/>
    <lineage>
        <taxon>Bacteria</taxon>
        <taxon>Bacillati</taxon>
        <taxon>Actinomycetota</taxon>
        <taxon>Actinomycetes</taxon>
        <taxon>Pseudonocardiales</taxon>
        <taxon>Pseudonocardiaceae</taxon>
        <taxon>Amycolatopsis</taxon>
    </lineage>
</organism>
<sequence length="101" mass="11287">MDREYLDEALSRLVKDAGFQPEGWTHIEVKEYRRLVQGAHAAKVDTDLRNMRLLRIEPHADDPAKARATLSSGRVIGLTFKSAGSHVVVVLELLPPETDNP</sequence>
<comment type="caution">
    <text evidence="1">The sequence shown here is derived from an EMBL/GenBank/DDBJ whole genome shotgun (WGS) entry which is preliminary data.</text>
</comment>
<dbReference type="AlphaFoldDB" id="A0A229SLY8"/>
<dbReference type="Proteomes" id="UP000215199">
    <property type="component" value="Unassembled WGS sequence"/>
</dbReference>
<gene>
    <name evidence="1" type="ORF">CF165_44810</name>
</gene>
<evidence type="ECO:0000313" key="2">
    <source>
        <dbReference type="Proteomes" id="UP000215199"/>
    </source>
</evidence>
<proteinExistence type="predicted"/>